<name>A0A0F4GJU8_9PEZI</name>
<protein>
    <submittedName>
        <fullName evidence="2">Metallo-beta-lactamase superfamily protein</fullName>
    </submittedName>
</protein>
<proteinExistence type="predicted"/>
<dbReference type="EMBL" id="LAFY01000473">
    <property type="protein sequence ID" value="KJX97528.1"/>
    <property type="molecule type" value="Genomic_DNA"/>
</dbReference>
<dbReference type="AlphaFoldDB" id="A0A0F4GJU8"/>
<accession>A0A0F4GJU8</accession>
<dbReference type="SUPFAM" id="SSF56281">
    <property type="entry name" value="Metallo-hydrolase/oxidoreductase"/>
    <property type="match status" value="1"/>
</dbReference>
<dbReference type="CDD" id="cd07713">
    <property type="entry name" value="DHPS-like_MBL-fold"/>
    <property type="match status" value="1"/>
</dbReference>
<organism evidence="2 3">
    <name type="scientific">Zymoseptoria brevis</name>
    <dbReference type="NCBI Taxonomy" id="1047168"/>
    <lineage>
        <taxon>Eukaryota</taxon>
        <taxon>Fungi</taxon>
        <taxon>Dikarya</taxon>
        <taxon>Ascomycota</taxon>
        <taxon>Pezizomycotina</taxon>
        <taxon>Dothideomycetes</taxon>
        <taxon>Dothideomycetidae</taxon>
        <taxon>Mycosphaerellales</taxon>
        <taxon>Mycosphaerellaceae</taxon>
        <taxon>Zymoseptoria</taxon>
    </lineage>
</organism>
<evidence type="ECO:0000313" key="2">
    <source>
        <dbReference type="EMBL" id="KJX97528.1"/>
    </source>
</evidence>
<dbReference type="Proteomes" id="UP000033647">
    <property type="component" value="Unassembled WGS sequence"/>
</dbReference>
<dbReference type="OrthoDB" id="1470350at2759"/>
<dbReference type="InterPro" id="IPR001279">
    <property type="entry name" value="Metallo-B-lactamas"/>
</dbReference>
<reference evidence="2 3" key="1">
    <citation type="submission" date="2015-03" db="EMBL/GenBank/DDBJ databases">
        <title>RNA-seq based gene annotation and comparative genomics of four Zymoseptoria species reveal species-specific pathogenicity related genes and transposable element activity.</title>
        <authorList>
            <person name="Grandaubert J."/>
            <person name="Bhattacharyya A."/>
            <person name="Stukenbrock E.H."/>
        </authorList>
    </citation>
    <scope>NUCLEOTIDE SEQUENCE [LARGE SCALE GENOMIC DNA]</scope>
    <source>
        <strain evidence="2 3">Zb18110</strain>
    </source>
</reference>
<dbReference type="Pfam" id="PF00753">
    <property type="entry name" value="Lactamase_B"/>
    <property type="match status" value="1"/>
</dbReference>
<sequence>MASLIELDSVEILVVIDNELDPISASPNPGVLQSGNLKDIAFREEAQQPDPDGEPFREAKMENICCGAHGLSLIITGIRGEQKHTILFDTGPEERAFELNARRLRADLGNIERVQLSHWHRDHSGGMLRALSMIDEARRGGGAASSSPVVVDLHPDRPFLRGVKSPSVGMTIALGKDPTFEEIEAAGGEVCKSDETHAVLDDMFLISGEIPRTTPYENGLKYGVRLQEQHWIDDSLMKDERLLMCKVKGKGIVVFTGCSHAGVVNASRHAFELGGGTPLYAVMGGYHLADAEPTHIQSTVADLKELDAQVLLAGHCTGWRAKFEIQNQMPGRLVPSFVGSKYTI</sequence>
<feature type="domain" description="Metallo-beta-lactamase" evidence="1">
    <location>
        <begin position="79"/>
        <end position="127"/>
    </location>
</feature>
<comment type="caution">
    <text evidence="2">The sequence shown here is derived from an EMBL/GenBank/DDBJ whole genome shotgun (WGS) entry which is preliminary data.</text>
</comment>
<dbReference type="Gene3D" id="3.60.15.10">
    <property type="entry name" value="Ribonuclease Z/Hydroxyacylglutathione hydrolase-like"/>
    <property type="match status" value="1"/>
</dbReference>
<dbReference type="InterPro" id="IPR041712">
    <property type="entry name" value="DHPS-like_MBL-fold"/>
</dbReference>
<dbReference type="GO" id="GO:0016740">
    <property type="term" value="F:transferase activity"/>
    <property type="evidence" value="ECO:0007669"/>
    <property type="project" value="TreeGrafter"/>
</dbReference>
<dbReference type="InterPro" id="IPR052926">
    <property type="entry name" value="Metallo-beta-lactamase_dom"/>
</dbReference>
<dbReference type="PANTHER" id="PTHR13754:SF13">
    <property type="entry name" value="METALLO-BETA-LACTAMASE SUPERFAMILY PROTEIN (AFU_ORTHOLOGUE AFUA_3G07630)"/>
    <property type="match status" value="1"/>
</dbReference>
<evidence type="ECO:0000259" key="1">
    <source>
        <dbReference type="Pfam" id="PF00753"/>
    </source>
</evidence>
<dbReference type="STRING" id="1047168.A0A0F4GJU8"/>
<gene>
    <name evidence="2" type="ORF">TI39_contig481g00046</name>
</gene>
<evidence type="ECO:0000313" key="3">
    <source>
        <dbReference type="Proteomes" id="UP000033647"/>
    </source>
</evidence>
<keyword evidence="3" id="KW-1185">Reference proteome</keyword>
<dbReference type="InterPro" id="IPR036866">
    <property type="entry name" value="RibonucZ/Hydroxyglut_hydro"/>
</dbReference>
<dbReference type="PANTHER" id="PTHR13754">
    <property type="entry name" value="METALLO-BETA-LACTAMASE SUPERFAMILY PROTEIN"/>
    <property type="match status" value="1"/>
</dbReference>